<reference evidence="1 2" key="1">
    <citation type="journal article" date="2022" name="DNA Res.">
        <title>Chromosomal-level genome assembly of the orchid tree Bauhinia variegata (Leguminosae; Cercidoideae) supports the allotetraploid origin hypothesis of Bauhinia.</title>
        <authorList>
            <person name="Zhong Y."/>
            <person name="Chen Y."/>
            <person name="Zheng D."/>
            <person name="Pang J."/>
            <person name="Liu Y."/>
            <person name="Luo S."/>
            <person name="Meng S."/>
            <person name="Qian L."/>
            <person name="Wei D."/>
            <person name="Dai S."/>
            <person name="Zhou R."/>
        </authorList>
    </citation>
    <scope>NUCLEOTIDE SEQUENCE [LARGE SCALE GENOMIC DNA]</scope>
    <source>
        <strain evidence="1">BV-YZ2020</strain>
    </source>
</reference>
<sequence>MKLLLFLLVLSVGFHFCSSESDEITDGLTQRRPPPPRRSPPPPPRQSPPPPPRLSPPPPPLRSPPPPPPRLSPPPPPLRSPPPPPPRLSPPPPLHSPPPPPFTPPLQEPGFDYFILSLRWPNAFCELPGNTCDPSPPKQYFTIHGLWPQKYFHILPVEFCRQESPMTLAILAHYREELLEFWPRLHSADDFGSSLTFWYTQWLRYGSCSSNEFPPESYIDKTITLGSTYGPLIMDELEAAGIEPNGEAYNWETILEAVKEATGKEANIACEEDSSGTLLLHEIHICIEADAETPMNCGRRYTPDKCRTDLVFASPPSSLGTPSLVSSI</sequence>
<name>A0ACB9L6D2_BAUVA</name>
<comment type="caution">
    <text evidence="1">The sequence shown here is derived from an EMBL/GenBank/DDBJ whole genome shotgun (WGS) entry which is preliminary data.</text>
</comment>
<accession>A0ACB9L6D2</accession>
<dbReference type="Proteomes" id="UP000828941">
    <property type="component" value="Chromosome 12"/>
</dbReference>
<evidence type="ECO:0000313" key="1">
    <source>
        <dbReference type="EMBL" id="KAI4305276.1"/>
    </source>
</evidence>
<proteinExistence type="predicted"/>
<keyword evidence="2" id="KW-1185">Reference proteome</keyword>
<gene>
    <name evidence="1" type="ORF">L6164_028650</name>
</gene>
<protein>
    <submittedName>
        <fullName evidence="1">Uncharacterized protein</fullName>
    </submittedName>
</protein>
<evidence type="ECO:0000313" key="2">
    <source>
        <dbReference type="Proteomes" id="UP000828941"/>
    </source>
</evidence>
<organism evidence="1 2">
    <name type="scientific">Bauhinia variegata</name>
    <name type="common">Purple orchid tree</name>
    <name type="synonym">Phanera variegata</name>
    <dbReference type="NCBI Taxonomy" id="167791"/>
    <lineage>
        <taxon>Eukaryota</taxon>
        <taxon>Viridiplantae</taxon>
        <taxon>Streptophyta</taxon>
        <taxon>Embryophyta</taxon>
        <taxon>Tracheophyta</taxon>
        <taxon>Spermatophyta</taxon>
        <taxon>Magnoliopsida</taxon>
        <taxon>eudicotyledons</taxon>
        <taxon>Gunneridae</taxon>
        <taxon>Pentapetalae</taxon>
        <taxon>rosids</taxon>
        <taxon>fabids</taxon>
        <taxon>Fabales</taxon>
        <taxon>Fabaceae</taxon>
        <taxon>Cercidoideae</taxon>
        <taxon>Cercideae</taxon>
        <taxon>Bauhiniinae</taxon>
        <taxon>Bauhinia</taxon>
    </lineage>
</organism>
<dbReference type="EMBL" id="CM039437">
    <property type="protein sequence ID" value="KAI4305276.1"/>
    <property type="molecule type" value="Genomic_DNA"/>
</dbReference>